<dbReference type="STRING" id="716816.BST96_18605"/>
<protein>
    <recommendedName>
        <fullName evidence="5 10">N-(5'-phosphoribosyl)anthranilate isomerase</fullName>
        <shortName evidence="10">PRAI</shortName>
        <ecNumber evidence="4 10">5.3.1.24</ecNumber>
    </recommendedName>
</protein>
<keyword evidence="8 10" id="KW-0057">Aromatic amino acid biosynthesis</keyword>
<dbReference type="OrthoDB" id="9796196at2"/>
<dbReference type="InterPro" id="IPR011060">
    <property type="entry name" value="RibuloseP-bd_barrel"/>
</dbReference>
<feature type="domain" description="N-(5'phosphoribosyl) anthranilate isomerase (PRAI)" evidence="11">
    <location>
        <begin position="6"/>
        <end position="201"/>
    </location>
</feature>
<keyword evidence="9 10" id="KW-0413">Isomerase</keyword>
<comment type="catalytic activity">
    <reaction evidence="1 10">
        <text>N-(5-phospho-beta-D-ribosyl)anthranilate = 1-(2-carboxyphenylamino)-1-deoxy-D-ribulose 5-phosphate</text>
        <dbReference type="Rhea" id="RHEA:21540"/>
        <dbReference type="ChEBI" id="CHEBI:18277"/>
        <dbReference type="ChEBI" id="CHEBI:58613"/>
        <dbReference type="EC" id="5.3.1.24"/>
    </reaction>
</comment>
<evidence type="ECO:0000256" key="7">
    <source>
        <dbReference type="ARBA" id="ARBA00022822"/>
    </source>
</evidence>
<dbReference type="GO" id="GO:0004640">
    <property type="term" value="F:phosphoribosylanthranilate isomerase activity"/>
    <property type="evidence" value="ECO:0007669"/>
    <property type="project" value="UniProtKB-UniRule"/>
</dbReference>
<proteinExistence type="inferred from homology"/>
<name>A0A1X9NEN4_9GAMM</name>
<evidence type="ECO:0000256" key="9">
    <source>
        <dbReference type="ARBA" id="ARBA00023235"/>
    </source>
</evidence>
<dbReference type="KEGG" id="osg:BST96_18605"/>
<evidence type="ECO:0000256" key="6">
    <source>
        <dbReference type="ARBA" id="ARBA00022605"/>
    </source>
</evidence>
<evidence type="ECO:0000256" key="1">
    <source>
        <dbReference type="ARBA" id="ARBA00001164"/>
    </source>
</evidence>
<evidence type="ECO:0000256" key="4">
    <source>
        <dbReference type="ARBA" id="ARBA00012572"/>
    </source>
</evidence>
<dbReference type="UniPathway" id="UPA00035">
    <property type="reaction ID" value="UER00042"/>
</dbReference>
<dbReference type="NCBIfam" id="NF002299">
    <property type="entry name" value="PRK01222.1-6"/>
    <property type="match status" value="1"/>
</dbReference>
<keyword evidence="7 10" id="KW-0822">Tryptophan biosynthesis</keyword>
<organism evidence="12 13">
    <name type="scientific">Oceanicoccus sagamiensis</name>
    <dbReference type="NCBI Taxonomy" id="716816"/>
    <lineage>
        <taxon>Bacteria</taxon>
        <taxon>Pseudomonadati</taxon>
        <taxon>Pseudomonadota</taxon>
        <taxon>Gammaproteobacteria</taxon>
        <taxon>Cellvibrionales</taxon>
        <taxon>Spongiibacteraceae</taxon>
        <taxon>Oceanicoccus</taxon>
    </lineage>
</organism>
<dbReference type="HAMAP" id="MF_00135">
    <property type="entry name" value="PRAI"/>
    <property type="match status" value="1"/>
</dbReference>
<evidence type="ECO:0000256" key="10">
    <source>
        <dbReference type="HAMAP-Rule" id="MF_00135"/>
    </source>
</evidence>
<accession>A0A1X9NEN4</accession>
<evidence type="ECO:0000256" key="3">
    <source>
        <dbReference type="ARBA" id="ARBA00007571"/>
    </source>
</evidence>
<dbReference type="SUPFAM" id="SSF51366">
    <property type="entry name" value="Ribulose-phoshate binding barrel"/>
    <property type="match status" value="1"/>
</dbReference>
<evidence type="ECO:0000256" key="5">
    <source>
        <dbReference type="ARBA" id="ARBA00022272"/>
    </source>
</evidence>
<dbReference type="CDD" id="cd00405">
    <property type="entry name" value="PRAI"/>
    <property type="match status" value="1"/>
</dbReference>
<dbReference type="AlphaFoldDB" id="A0A1X9NEN4"/>
<evidence type="ECO:0000313" key="12">
    <source>
        <dbReference type="EMBL" id="ARN76498.1"/>
    </source>
</evidence>
<dbReference type="PANTHER" id="PTHR42894">
    <property type="entry name" value="N-(5'-PHOSPHORIBOSYL)ANTHRANILATE ISOMERASE"/>
    <property type="match status" value="1"/>
</dbReference>
<dbReference type="EC" id="5.3.1.24" evidence="4 10"/>
<evidence type="ECO:0000313" key="13">
    <source>
        <dbReference type="Proteomes" id="UP000193450"/>
    </source>
</evidence>
<keyword evidence="13" id="KW-1185">Reference proteome</keyword>
<reference evidence="12 13" key="1">
    <citation type="submission" date="2016-11" db="EMBL/GenBank/DDBJ databases">
        <title>Trade-off between light-utilization and light-protection in marine flavobacteria.</title>
        <authorList>
            <person name="Kumagai Y."/>
        </authorList>
    </citation>
    <scope>NUCLEOTIDE SEQUENCE [LARGE SCALE GENOMIC DNA]</scope>
    <source>
        <strain evidence="12 13">NBRC 107125</strain>
    </source>
</reference>
<keyword evidence="6 10" id="KW-0028">Amino-acid biosynthesis</keyword>
<sequence length="211" mass="22374">MSRTRIKICGITSPADALLAIEAGADAIGLVFYAPSSRSVTVAQAAEICAVIPAFVTIVALTVDAEPALMQQITTELPIDLLQFHGKESPEQCAQSGRPYMKAIRMRPELNLDEEIARFANARSILLDAYRKGVPGGTGESFDWDLIPAQYRSRIVLAGGLTPANIVAAVTQVKPYAVDVSGGVEASAGSKDNTKLVEFIEGVRRADASLG</sequence>
<dbReference type="GO" id="GO:0000162">
    <property type="term" value="P:L-tryptophan biosynthetic process"/>
    <property type="evidence" value="ECO:0007669"/>
    <property type="project" value="UniProtKB-UniRule"/>
</dbReference>
<dbReference type="FunFam" id="3.20.20.70:FF:000075">
    <property type="entry name" value="Tryptophan biosynthesis protein TRP1"/>
    <property type="match status" value="1"/>
</dbReference>
<comment type="similarity">
    <text evidence="3 10">Belongs to the TrpF family.</text>
</comment>
<evidence type="ECO:0000256" key="2">
    <source>
        <dbReference type="ARBA" id="ARBA00004664"/>
    </source>
</evidence>
<dbReference type="Pfam" id="PF00697">
    <property type="entry name" value="PRAI"/>
    <property type="match status" value="1"/>
</dbReference>
<dbReference type="Proteomes" id="UP000193450">
    <property type="component" value="Chromosome"/>
</dbReference>
<dbReference type="EMBL" id="CP019343">
    <property type="protein sequence ID" value="ARN76498.1"/>
    <property type="molecule type" value="Genomic_DNA"/>
</dbReference>
<dbReference type="InterPro" id="IPR013785">
    <property type="entry name" value="Aldolase_TIM"/>
</dbReference>
<dbReference type="InterPro" id="IPR001240">
    <property type="entry name" value="PRAI_dom"/>
</dbReference>
<dbReference type="NCBIfam" id="NF002298">
    <property type="entry name" value="PRK01222.1-4"/>
    <property type="match status" value="1"/>
</dbReference>
<evidence type="ECO:0000256" key="8">
    <source>
        <dbReference type="ARBA" id="ARBA00023141"/>
    </source>
</evidence>
<dbReference type="InterPro" id="IPR044643">
    <property type="entry name" value="TrpF_fam"/>
</dbReference>
<evidence type="ECO:0000259" key="11">
    <source>
        <dbReference type="Pfam" id="PF00697"/>
    </source>
</evidence>
<dbReference type="PANTHER" id="PTHR42894:SF1">
    <property type="entry name" value="N-(5'-PHOSPHORIBOSYL)ANTHRANILATE ISOMERASE"/>
    <property type="match status" value="1"/>
</dbReference>
<dbReference type="Gene3D" id="3.20.20.70">
    <property type="entry name" value="Aldolase class I"/>
    <property type="match status" value="1"/>
</dbReference>
<gene>
    <name evidence="10" type="primary">trpF</name>
    <name evidence="12" type="ORF">BST96_18605</name>
</gene>
<dbReference type="RefSeq" id="WP_085760599.1">
    <property type="nucleotide sequence ID" value="NZ_CP019343.1"/>
</dbReference>
<comment type="pathway">
    <text evidence="2 10">Amino-acid biosynthesis; L-tryptophan biosynthesis; L-tryptophan from chorismate: step 3/5.</text>
</comment>